<organism evidence="1 2">
    <name type="scientific">Tigheibacillus jepli</name>
    <dbReference type="NCBI Taxonomy" id="3035914"/>
    <lineage>
        <taxon>Bacteria</taxon>
        <taxon>Bacillati</taxon>
        <taxon>Bacillota</taxon>
        <taxon>Bacilli</taxon>
        <taxon>Bacillales</taxon>
        <taxon>Bacillaceae</taxon>
        <taxon>Tigheibacillus</taxon>
    </lineage>
</organism>
<comment type="caution">
    <text evidence="1">The sequence shown here is derived from an EMBL/GenBank/DDBJ whole genome shotgun (WGS) entry which is preliminary data.</text>
</comment>
<proteinExistence type="predicted"/>
<evidence type="ECO:0008006" key="3">
    <source>
        <dbReference type="Google" id="ProtNLM"/>
    </source>
</evidence>
<name>A0ABU5CHC3_9BACI</name>
<gene>
    <name evidence="1" type="ORF">P5G51_005560</name>
</gene>
<reference evidence="1 2" key="1">
    <citation type="submission" date="2023-10" db="EMBL/GenBank/DDBJ databases">
        <title>179-bfca-hs.</title>
        <authorList>
            <person name="Miliotis G."/>
            <person name="Sengupta P."/>
            <person name="Hameed A."/>
            <person name="Chuvochina M."/>
            <person name="Mcdonagh F."/>
            <person name="Simpson A.C."/>
            <person name="Singh N.K."/>
            <person name="Rekha P.D."/>
            <person name="Raman K."/>
            <person name="Hugenholtz P."/>
            <person name="Venkateswaran K."/>
        </authorList>
    </citation>
    <scope>NUCLEOTIDE SEQUENCE [LARGE SCALE GENOMIC DNA]</scope>
    <source>
        <strain evidence="1 2">179-BFC-A-HS</strain>
    </source>
</reference>
<protein>
    <recommendedName>
        <fullName evidence="3">Transposase</fullName>
    </recommendedName>
</protein>
<dbReference type="Proteomes" id="UP001228376">
    <property type="component" value="Unassembled WGS sequence"/>
</dbReference>
<dbReference type="EMBL" id="JAROCA020000001">
    <property type="protein sequence ID" value="MDY0404935.1"/>
    <property type="molecule type" value="Genomic_DNA"/>
</dbReference>
<evidence type="ECO:0000313" key="2">
    <source>
        <dbReference type="Proteomes" id="UP001228376"/>
    </source>
</evidence>
<accession>A0ABU5CHC3</accession>
<keyword evidence="2" id="KW-1185">Reference proteome</keyword>
<evidence type="ECO:0000313" key="1">
    <source>
        <dbReference type="EMBL" id="MDY0404935.1"/>
    </source>
</evidence>
<dbReference type="RefSeq" id="WP_320384365.1">
    <property type="nucleotide sequence ID" value="NZ_JAROCA020000001.1"/>
</dbReference>
<sequence>MFIRETITKNKMTNKSYKKHVLVESYRTENGPRQRVVMQLGTLTLPKSEWKKLAAALEGPGRPSHPVRRGKRNC</sequence>